<dbReference type="AlphaFoldDB" id="A0A1I1KYQ8"/>
<sequence>MSATHPVDLLRESISLAALAVIRAAEVPHSISTPCREWSLGTLVRHVSDSARSLQEMLTSEPPGEPPLPGCSAAQAVFADLDRVAAAASRLDGAVALTALTGSYELTLHAWDVDQATSTAAELPRRVVEALLVQAPLVLAHGERSGLFGPEIAACVGQTDLDRLLALFGRSSDWRSS</sequence>
<dbReference type="RefSeq" id="WP_091124407.1">
    <property type="nucleotide sequence ID" value="NZ_FOLB01000009.1"/>
</dbReference>
<proteinExistence type="predicted"/>
<dbReference type="Proteomes" id="UP000198832">
    <property type="component" value="Unassembled WGS sequence"/>
</dbReference>
<dbReference type="Pfam" id="PF11716">
    <property type="entry name" value="MDMPI_N"/>
    <property type="match status" value="1"/>
</dbReference>
<dbReference type="EMBL" id="FOLB01000009">
    <property type="protein sequence ID" value="SFC65412.1"/>
    <property type="molecule type" value="Genomic_DNA"/>
</dbReference>
<name>A0A1I1KYQ8_9ACTN</name>
<dbReference type="OrthoDB" id="5185819at2"/>
<reference evidence="2 3" key="1">
    <citation type="submission" date="2016-10" db="EMBL/GenBank/DDBJ databases">
        <authorList>
            <person name="de Groot N.N."/>
        </authorList>
    </citation>
    <scope>NUCLEOTIDE SEQUENCE [LARGE SCALE GENOMIC DNA]</scope>
    <source>
        <strain evidence="2 3">CGMCC 1.7056</strain>
    </source>
</reference>
<gene>
    <name evidence="2" type="ORF">SAMN04487968_10953</name>
</gene>
<dbReference type="InterPro" id="IPR024344">
    <property type="entry name" value="MDMPI_metal-binding"/>
</dbReference>
<dbReference type="GO" id="GO:0046872">
    <property type="term" value="F:metal ion binding"/>
    <property type="evidence" value="ECO:0007669"/>
    <property type="project" value="InterPro"/>
</dbReference>
<dbReference type="STRING" id="574651.SAMN04487968_10953"/>
<organism evidence="2 3">
    <name type="scientific">Nocardioides terrae</name>
    <dbReference type="NCBI Taxonomy" id="574651"/>
    <lineage>
        <taxon>Bacteria</taxon>
        <taxon>Bacillati</taxon>
        <taxon>Actinomycetota</taxon>
        <taxon>Actinomycetes</taxon>
        <taxon>Propionibacteriales</taxon>
        <taxon>Nocardioidaceae</taxon>
        <taxon>Nocardioides</taxon>
    </lineage>
</organism>
<feature type="domain" description="Mycothiol-dependent maleylpyruvate isomerase metal-binding" evidence="1">
    <location>
        <begin position="32"/>
        <end position="123"/>
    </location>
</feature>
<evidence type="ECO:0000313" key="2">
    <source>
        <dbReference type="EMBL" id="SFC65412.1"/>
    </source>
</evidence>
<keyword evidence="3" id="KW-1185">Reference proteome</keyword>
<accession>A0A1I1KYQ8</accession>
<evidence type="ECO:0000313" key="3">
    <source>
        <dbReference type="Proteomes" id="UP000198832"/>
    </source>
</evidence>
<evidence type="ECO:0000259" key="1">
    <source>
        <dbReference type="Pfam" id="PF11716"/>
    </source>
</evidence>
<protein>
    <recommendedName>
        <fullName evidence="1">Mycothiol-dependent maleylpyruvate isomerase metal-binding domain-containing protein</fullName>
    </recommendedName>
</protein>
<dbReference type="SUPFAM" id="SSF109854">
    <property type="entry name" value="DinB/YfiT-like putative metalloenzymes"/>
    <property type="match status" value="1"/>
</dbReference>
<dbReference type="InterPro" id="IPR034660">
    <property type="entry name" value="DinB/YfiT-like"/>
</dbReference>